<keyword evidence="9" id="KW-1185">Reference proteome</keyword>
<accession>A0A2V5K8Q7</accession>
<dbReference type="SUPFAM" id="SSF56112">
    <property type="entry name" value="Protein kinase-like (PK-like)"/>
    <property type="match status" value="1"/>
</dbReference>
<keyword evidence="1" id="KW-0808">Transferase</keyword>
<dbReference type="GO" id="GO:0004674">
    <property type="term" value="F:protein serine/threonine kinase activity"/>
    <property type="evidence" value="ECO:0007669"/>
    <property type="project" value="TreeGrafter"/>
</dbReference>
<sequence length="549" mass="59189">MNQFDQSRGPIGTVVGGRYRIAKAIGEGGMGTVFLADDLKLPGKRWAVKRTRPFGASGMTAEHEAAVLMKLDHPYLPHVVDYFPPDENGFSHLVMEYVNGVTLQQLFERSGRRLEAAAMIRYGIQLCDLLRYLHGLETGPIIFRDVKPSNIMIDAGDHVRLIDFGIARKATPGRASDTVPLGTIGFAAPELLETGRSDSRSDLYSLGATFYYVLSGGRSYQAERKPLELGGGLTERMLAALVDKLLDDRPERRPASAEEARTALERCLEAGRPGSGAGGGTRPSAGSGVPPVPSGRLRIAVGGLYAGAGATFTALSIAALLDDAGIAHAVAEHPRARPELFGLLDGDRRAPDGCGRTAAGEALRWIDGLAEWIPVIPGVVADDLRAGFAKRLLRIDAAVTIVDAGDWGTGPVEDVEELVDVADIVVAVADPQPSRWASPSTRKAAEALMKRKDAGRRVEFIANKAVPFPGAKEWLASFPAKPAAVIPHVPYETIVSSAWEGRLVQRDPETIALLRKSLGAWLERTTERHRIASEGRREGWFGKLFFART</sequence>
<feature type="region of interest" description="Disordered" evidence="6">
    <location>
        <begin position="270"/>
        <end position="292"/>
    </location>
</feature>
<dbReference type="PROSITE" id="PS50011">
    <property type="entry name" value="PROTEIN_KINASE_DOM"/>
    <property type="match status" value="1"/>
</dbReference>
<evidence type="ECO:0000259" key="7">
    <source>
        <dbReference type="PROSITE" id="PS50011"/>
    </source>
</evidence>
<proteinExistence type="predicted"/>
<dbReference type="PANTHER" id="PTHR43289:SF34">
    <property type="entry name" value="SERINE_THREONINE-PROTEIN KINASE YBDM-RELATED"/>
    <property type="match status" value="1"/>
</dbReference>
<dbReference type="InterPro" id="IPR000719">
    <property type="entry name" value="Prot_kinase_dom"/>
</dbReference>
<evidence type="ECO:0000256" key="3">
    <source>
        <dbReference type="ARBA" id="ARBA00022777"/>
    </source>
</evidence>
<dbReference type="InterPro" id="IPR011009">
    <property type="entry name" value="Kinase-like_dom_sf"/>
</dbReference>
<reference evidence="8 9" key="1">
    <citation type="submission" date="2018-05" db="EMBL/GenBank/DDBJ databases">
        <title>Paenibacillus flagellatus sp. nov., isolated from selenium mineral soil.</title>
        <authorList>
            <person name="Dai X."/>
        </authorList>
    </citation>
    <scope>NUCLEOTIDE SEQUENCE [LARGE SCALE GENOMIC DNA]</scope>
    <source>
        <strain evidence="8 9">DXL2</strain>
    </source>
</reference>
<evidence type="ECO:0000256" key="2">
    <source>
        <dbReference type="ARBA" id="ARBA00022741"/>
    </source>
</evidence>
<dbReference type="OrthoDB" id="9788659at2"/>
<comment type="caution">
    <text evidence="8">The sequence shown here is derived from an EMBL/GenBank/DDBJ whole genome shotgun (WGS) entry which is preliminary data.</text>
</comment>
<organism evidence="8 9">
    <name type="scientific">Paenibacillus flagellatus</name>
    <dbReference type="NCBI Taxonomy" id="2211139"/>
    <lineage>
        <taxon>Bacteria</taxon>
        <taxon>Bacillati</taxon>
        <taxon>Bacillota</taxon>
        <taxon>Bacilli</taxon>
        <taxon>Bacillales</taxon>
        <taxon>Paenibacillaceae</taxon>
        <taxon>Paenibacillus</taxon>
    </lineage>
</organism>
<dbReference type="PROSITE" id="PS00107">
    <property type="entry name" value="PROTEIN_KINASE_ATP"/>
    <property type="match status" value="1"/>
</dbReference>
<dbReference type="CDD" id="cd14014">
    <property type="entry name" value="STKc_PknB_like"/>
    <property type="match status" value="1"/>
</dbReference>
<dbReference type="SMART" id="SM00220">
    <property type="entry name" value="S_TKc"/>
    <property type="match status" value="1"/>
</dbReference>
<feature type="domain" description="Protein kinase" evidence="7">
    <location>
        <begin position="19"/>
        <end position="268"/>
    </location>
</feature>
<dbReference type="GO" id="GO:0005524">
    <property type="term" value="F:ATP binding"/>
    <property type="evidence" value="ECO:0007669"/>
    <property type="project" value="UniProtKB-UniRule"/>
</dbReference>
<dbReference type="RefSeq" id="WP_110839681.1">
    <property type="nucleotide sequence ID" value="NZ_QJVJ01000003.1"/>
</dbReference>
<gene>
    <name evidence="8" type="ORF">DLM86_09215</name>
</gene>
<evidence type="ECO:0000256" key="5">
    <source>
        <dbReference type="PROSITE-ProRule" id="PRU10141"/>
    </source>
</evidence>
<keyword evidence="3" id="KW-0418">Kinase</keyword>
<dbReference type="PANTHER" id="PTHR43289">
    <property type="entry name" value="MITOGEN-ACTIVATED PROTEIN KINASE KINASE KINASE 20-RELATED"/>
    <property type="match status" value="1"/>
</dbReference>
<evidence type="ECO:0000256" key="4">
    <source>
        <dbReference type="ARBA" id="ARBA00022840"/>
    </source>
</evidence>
<dbReference type="Proteomes" id="UP000247476">
    <property type="component" value="Unassembled WGS sequence"/>
</dbReference>
<keyword evidence="4 5" id="KW-0067">ATP-binding</keyword>
<evidence type="ECO:0000256" key="1">
    <source>
        <dbReference type="ARBA" id="ARBA00022679"/>
    </source>
</evidence>
<name>A0A2V5K8Q7_9BACL</name>
<dbReference type="Pfam" id="PF00069">
    <property type="entry name" value="Pkinase"/>
    <property type="match status" value="1"/>
</dbReference>
<evidence type="ECO:0000256" key="6">
    <source>
        <dbReference type="SAM" id="MobiDB-lite"/>
    </source>
</evidence>
<protein>
    <recommendedName>
        <fullName evidence="7">Protein kinase domain-containing protein</fullName>
    </recommendedName>
</protein>
<dbReference type="EMBL" id="QJVJ01000003">
    <property type="protein sequence ID" value="PYI55881.1"/>
    <property type="molecule type" value="Genomic_DNA"/>
</dbReference>
<dbReference type="AlphaFoldDB" id="A0A2V5K8Q7"/>
<evidence type="ECO:0000313" key="8">
    <source>
        <dbReference type="EMBL" id="PYI55881.1"/>
    </source>
</evidence>
<feature type="binding site" evidence="5">
    <location>
        <position position="49"/>
    </location>
    <ligand>
        <name>ATP</name>
        <dbReference type="ChEBI" id="CHEBI:30616"/>
    </ligand>
</feature>
<evidence type="ECO:0000313" key="9">
    <source>
        <dbReference type="Proteomes" id="UP000247476"/>
    </source>
</evidence>
<dbReference type="Gene3D" id="3.30.200.20">
    <property type="entry name" value="Phosphorylase Kinase, domain 1"/>
    <property type="match status" value="1"/>
</dbReference>
<keyword evidence="2 5" id="KW-0547">Nucleotide-binding</keyword>
<dbReference type="InterPro" id="IPR017441">
    <property type="entry name" value="Protein_kinase_ATP_BS"/>
</dbReference>
<dbReference type="Gene3D" id="1.10.510.10">
    <property type="entry name" value="Transferase(Phosphotransferase) domain 1"/>
    <property type="match status" value="1"/>
</dbReference>